<dbReference type="EMBL" id="LHPG02000007">
    <property type="protein sequence ID" value="PRW57264.1"/>
    <property type="molecule type" value="Genomic_DNA"/>
</dbReference>
<protein>
    <submittedName>
        <fullName evidence="1">UDP-glucuronate 5-epimerase</fullName>
    </submittedName>
</protein>
<dbReference type="AlphaFoldDB" id="A0A2P6TT86"/>
<reference evidence="1 2" key="1">
    <citation type="journal article" date="2018" name="Plant J.">
        <title>Genome sequences of Chlorella sorokiniana UTEX 1602 and Micractinium conductrix SAG 241.80: implications to maltose excretion by a green alga.</title>
        <authorList>
            <person name="Arriola M.B."/>
            <person name="Velmurugan N."/>
            <person name="Zhang Y."/>
            <person name="Plunkett M.H."/>
            <person name="Hondzo H."/>
            <person name="Barney B.M."/>
        </authorList>
    </citation>
    <scope>NUCLEOTIDE SEQUENCE [LARGE SCALE GENOMIC DNA]</scope>
    <source>
        <strain evidence="2">UTEX 1602</strain>
    </source>
</reference>
<dbReference type="Proteomes" id="UP000239899">
    <property type="component" value="Unassembled WGS sequence"/>
</dbReference>
<keyword evidence="2" id="KW-1185">Reference proteome</keyword>
<gene>
    <name evidence="1" type="ORF">C2E21_3827</name>
</gene>
<evidence type="ECO:0000313" key="1">
    <source>
        <dbReference type="EMBL" id="PRW57264.1"/>
    </source>
</evidence>
<organism evidence="1 2">
    <name type="scientific">Chlorella sorokiniana</name>
    <name type="common">Freshwater green alga</name>
    <dbReference type="NCBI Taxonomy" id="3076"/>
    <lineage>
        <taxon>Eukaryota</taxon>
        <taxon>Viridiplantae</taxon>
        <taxon>Chlorophyta</taxon>
        <taxon>core chlorophytes</taxon>
        <taxon>Trebouxiophyceae</taxon>
        <taxon>Chlorellales</taxon>
        <taxon>Chlorellaceae</taxon>
        <taxon>Chlorella clade</taxon>
        <taxon>Chlorella</taxon>
    </lineage>
</organism>
<proteinExistence type="predicted"/>
<accession>A0A2P6TT86</accession>
<comment type="caution">
    <text evidence="1">The sequence shown here is derived from an EMBL/GenBank/DDBJ whole genome shotgun (WGS) entry which is preliminary data.</text>
</comment>
<sequence>MVRHVLATVRPTGQAAQRVVRDVQAIAALPAGDPQRLLRQQLGLERPVLVPINRLGKAAGTPLPDGAVAVQLTVPGFEHCRYALPATMHTMEQLLEVDGEVLYALDVLRTCGWVDATLGVYVIEVLSNKNSSWLLIFSPFKEVQAFLELPADIEKLERICHGVMGRICVGESSLATLELSHFVPRSLLRRAEEALQAALLAQQPEEVLAASANLAFTAAVVMGPDNIKAFLTSTLNTYMNLYEPRLLLESGIPFMQVQFSSGRPVPEHLQRACSGWVAAVARGMAMHVADGSASPLEQIAVASMDAEWLHTLHAPELGVELTAAMYDAHFLAAKVLTLGAEKGQELKLSIGGVPTLISTGASWMQSALGPEYTEADLRSLTGSLLVAKRSFQGKAAPLPMLLRKALEIVEAEPADLEPEAAGILQIALSTGRRQLPTGEEAEQRVLRALQPLLQLGAMVEVHVAASKGAAEQEGQPSAVEQAAAAVRSAAAGSSLGFAIPSW</sequence>
<evidence type="ECO:0000313" key="2">
    <source>
        <dbReference type="Proteomes" id="UP000239899"/>
    </source>
</evidence>
<name>A0A2P6TT86_CHLSO</name>